<evidence type="ECO:0000256" key="4">
    <source>
        <dbReference type="ARBA" id="ARBA00022737"/>
    </source>
</evidence>
<comment type="similarity">
    <text evidence="2">Belongs to the protein kinase superfamily. CAMK Ser/Thr protein kinase family.</text>
</comment>
<comment type="caution">
    <text evidence="8">The sequence shown here is derived from an EMBL/GenBank/DDBJ whole genome shotgun (WGS) entry which is preliminary data.</text>
</comment>
<protein>
    <submittedName>
        <fullName evidence="8">Myosin light chain kinase, smooth muscle</fullName>
    </submittedName>
</protein>
<dbReference type="EMBL" id="JTDY01005080">
    <property type="protein sequence ID" value="KOB67387.1"/>
    <property type="molecule type" value="Genomic_DNA"/>
</dbReference>
<keyword evidence="8" id="KW-0418">Kinase</keyword>
<accession>A0A0L7KVT0</accession>
<dbReference type="SUPFAM" id="SSF48726">
    <property type="entry name" value="Immunoglobulin"/>
    <property type="match status" value="3"/>
</dbReference>
<dbReference type="InterPro" id="IPR003598">
    <property type="entry name" value="Ig_sub2"/>
</dbReference>
<proteinExistence type="inferred from homology"/>
<dbReference type="GO" id="GO:0030017">
    <property type="term" value="C:sarcomere"/>
    <property type="evidence" value="ECO:0007669"/>
    <property type="project" value="UniProtKB-SubCell"/>
</dbReference>
<dbReference type="FunFam" id="2.60.40.10:FF:000345">
    <property type="entry name" value="Muscle M-line assembly protein unc-89"/>
    <property type="match status" value="1"/>
</dbReference>
<evidence type="ECO:0000313" key="8">
    <source>
        <dbReference type="EMBL" id="KOB67387.1"/>
    </source>
</evidence>
<keyword evidence="6" id="KW-0393">Immunoglobulin domain</keyword>
<dbReference type="AlphaFoldDB" id="A0A0L7KVT0"/>
<dbReference type="SMART" id="SM00409">
    <property type="entry name" value="IG"/>
    <property type="match status" value="3"/>
</dbReference>
<evidence type="ECO:0000256" key="6">
    <source>
        <dbReference type="ARBA" id="ARBA00023319"/>
    </source>
</evidence>
<dbReference type="STRING" id="104452.A0A0L7KVT0"/>
<dbReference type="PANTHER" id="PTHR47633">
    <property type="entry name" value="IMMUNOGLOBULIN"/>
    <property type="match status" value="1"/>
</dbReference>
<dbReference type="FunFam" id="2.60.40.10:FF:000097">
    <property type="entry name" value="Bent, isoform F"/>
    <property type="match status" value="1"/>
</dbReference>
<evidence type="ECO:0000313" key="9">
    <source>
        <dbReference type="Proteomes" id="UP000037510"/>
    </source>
</evidence>
<evidence type="ECO:0000259" key="7">
    <source>
        <dbReference type="PROSITE" id="PS50835"/>
    </source>
</evidence>
<evidence type="ECO:0000256" key="2">
    <source>
        <dbReference type="ARBA" id="ARBA00006692"/>
    </source>
</evidence>
<keyword evidence="5" id="KW-1015">Disulfide bond</keyword>
<feature type="domain" description="Ig-like" evidence="7">
    <location>
        <begin position="104"/>
        <end position="176"/>
    </location>
</feature>
<dbReference type="Gene3D" id="2.60.40.10">
    <property type="entry name" value="Immunoglobulins"/>
    <property type="match status" value="3"/>
</dbReference>
<comment type="subcellular location">
    <subcellularLocation>
        <location evidence="1">Cytoplasm</location>
        <location evidence="1">Myofibril</location>
        <location evidence="1">Sarcomere</location>
    </subcellularLocation>
</comment>
<evidence type="ECO:0000256" key="1">
    <source>
        <dbReference type="ARBA" id="ARBA00004204"/>
    </source>
</evidence>
<dbReference type="InterPro" id="IPR003599">
    <property type="entry name" value="Ig_sub"/>
</dbReference>
<dbReference type="CDD" id="cd00096">
    <property type="entry name" value="Ig"/>
    <property type="match status" value="1"/>
</dbReference>
<gene>
    <name evidence="8" type="ORF">OBRU01_19896</name>
</gene>
<dbReference type="Proteomes" id="UP000037510">
    <property type="component" value="Unassembled WGS sequence"/>
</dbReference>
<evidence type="ECO:0000256" key="3">
    <source>
        <dbReference type="ARBA" id="ARBA00022490"/>
    </source>
</evidence>
<keyword evidence="9" id="KW-1185">Reference proteome</keyword>
<feature type="domain" description="Ig-like" evidence="7">
    <location>
        <begin position="4"/>
        <end position="93"/>
    </location>
</feature>
<reference evidence="8 9" key="1">
    <citation type="journal article" date="2015" name="Genome Biol. Evol.">
        <title>The genome of winter moth (Operophtera brumata) provides a genomic perspective on sexual dimorphism and phenology.</title>
        <authorList>
            <person name="Derks M.F."/>
            <person name="Smit S."/>
            <person name="Salis L."/>
            <person name="Schijlen E."/>
            <person name="Bossers A."/>
            <person name="Mateman C."/>
            <person name="Pijl A.S."/>
            <person name="de Ridder D."/>
            <person name="Groenen M.A."/>
            <person name="Visser M.E."/>
            <person name="Megens H.J."/>
        </authorList>
    </citation>
    <scope>NUCLEOTIDE SEQUENCE [LARGE SCALE GENOMIC DNA]</scope>
    <source>
        <strain evidence="8">WM2013NL</strain>
        <tissue evidence="8">Head and thorax</tissue>
    </source>
</reference>
<dbReference type="SMART" id="SM00408">
    <property type="entry name" value="IGc2"/>
    <property type="match status" value="3"/>
</dbReference>
<evidence type="ECO:0000256" key="5">
    <source>
        <dbReference type="ARBA" id="ARBA00023157"/>
    </source>
</evidence>
<dbReference type="InterPro" id="IPR013783">
    <property type="entry name" value="Ig-like_fold"/>
</dbReference>
<dbReference type="GO" id="GO:0016301">
    <property type="term" value="F:kinase activity"/>
    <property type="evidence" value="ECO:0007669"/>
    <property type="project" value="UniProtKB-KW"/>
</dbReference>
<dbReference type="InterPro" id="IPR036179">
    <property type="entry name" value="Ig-like_dom_sf"/>
</dbReference>
<dbReference type="Pfam" id="PF07679">
    <property type="entry name" value="I-set"/>
    <property type="match status" value="3"/>
</dbReference>
<keyword evidence="4" id="KW-0677">Repeat</keyword>
<organism evidence="8 9">
    <name type="scientific">Operophtera brumata</name>
    <name type="common">Winter moth</name>
    <name type="synonym">Phalaena brumata</name>
    <dbReference type="NCBI Taxonomy" id="104452"/>
    <lineage>
        <taxon>Eukaryota</taxon>
        <taxon>Metazoa</taxon>
        <taxon>Ecdysozoa</taxon>
        <taxon>Arthropoda</taxon>
        <taxon>Hexapoda</taxon>
        <taxon>Insecta</taxon>
        <taxon>Pterygota</taxon>
        <taxon>Neoptera</taxon>
        <taxon>Endopterygota</taxon>
        <taxon>Lepidoptera</taxon>
        <taxon>Glossata</taxon>
        <taxon>Ditrysia</taxon>
        <taxon>Geometroidea</taxon>
        <taxon>Geometridae</taxon>
        <taxon>Larentiinae</taxon>
        <taxon>Operophtera</taxon>
    </lineage>
</organism>
<keyword evidence="3" id="KW-0963">Cytoplasm</keyword>
<dbReference type="PROSITE" id="PS50835">
    <property type="entry name" value="IG_LIKE"/>
    <property type="match status" value="2"/>
</dbReference>
<dbReference type="InterPro" id="IPR007110">
    <property type="entry name" value="Ig-like_dom"/>
</dbReference>
<sequence length="270" mass="29496">MCKPSFARALPDVLAAKDGAPLLLSCAVRGDPDPRVEWFKNGKPLHSSEVVDLKYKNGVASLAINEIFPEDEAEYSLKAINSQGEVETKCKVTVKLDHAQSQNVTDGDSVTLSCRIVGAERFDVVWLHNNKEIKPSKDFQYSSEANIHKLHIAEIFPEDAGVYTCEAFNDAGESFSSCSLVVAVPGEAATTPQYTAFPASGTPPLQLQWLKDGKPIDETSTRYRFTMEGTSTYRLEIAKTTSDDSGQYQARAVGTKGDALAAFYLNVFVD</sequence>
<name>A0A0L7KVT0_OPEBR</name>
<dbReference type="InterPro" id="IPR013098">
    <property type="entry name" value="Ig_I-set"/>
</dbReference>
<keyword evidence="8" id="KW-0808">Transferase</keyword>